<dbReference type="Proteomes" id="UP000050525">
    <property type="component" value="Unassembled WGS sequence"/>
</dbReference>
<organism evidence="2 3">
    <name type="scientific">Alligator mississippiensis</name>
    <name type="common">American alligator</name>
    <dbReference type="NCBI Taxonomy" id="8496"/>
    <lineage>
        <taxon>Eukaryota</taxon>
        <taxon>Metazoa</taxon>
        <taxon>Chordata</taxon>
        <taxon>Craniata</taxon>
        <taxon>Vertebrata</taxon>
        <taxon>Euteleostomi</taxon>
        <taxon>Archelosauria</taxon>
        <taxon>Archosauria</taxon>
        <taxon>Crocodylia</taxon>
        <taxon>Alligatoridae</taxon>
        <taxon>Alligatorinae</taxon>
        <taxon>Alligator</taxon>
    </lineage>
</organism>
<dbReference type="EMBL" id="AKHW03002540">
    <property type="protein sequence ID" value="KYO38089.1"/>
    <property type="molecule type" value="Genomic_DNA"/>
</dbReference>
<feature type="region of interest" description="Disordered" evidence="1">
    <location>
        <begin position="29"/>
        <end position="73"/>
    </location>
</feature>
<name>A0A151NN65_ALLMI</name>
<keyword evidence="3" id="KW-1185">Reference proteome</keyword>
<accession>A0A151NN65</accession>
<proteinExistence type="predicted"/>
<protein>
    <submittedName>
        <fullName evidence="2">Uncharacterized protein</fullName>
    </submittedName>
</protein>
<evidence type="ECO:0000313" key="3">
    <source>
        <dbReference type="Proteomes" id="UP000050525"/>
    </source>
</evidence>
<comment type="caution">
    <text evidence="2">The sequence shown here is derived from an EMBL/GenBank/DDBJ whole genome shotgun (WGS) entry which is preliminary data.</text>
</comment>
<evidence type="ECO:0000313" key="2">
    <source>
        <dbReference type="EMBL" id="KYO38089.1"/>
    </source>
</evidence>
<reference evidence="2 3" key="1">
    <citation type="journal article" date="2012" name="Genome Biol.">
        <title>Sequencing three crocodilian genomes to illuminate the evolution of archosaurs and amniotes.</title>
        <authorList>
            <person name="St John J.A."/>
            <person name="Braun E.L."/>
            <person name="Isberg S.R."/>
            <person name="Miles L.G."/>
            <person name="Chong A.Y."/>
            <person name="Gongora J."/>
            <person name="Dalzell P."/>
            <person name="Moran C."/>
            <person name="Bed'hom B."/>
            <person name="Abzhanov A."/>
            <person name="Burgess S.C."/>
            <person name="Cooksey A.M."/>
            <person name="Castoe T.A."/>
            <person name="Crawford N.G."/>
            <person name="Densmore L.D."/>
            <person name="Drew J.C."/>
            <person name="Edwards S.V."/>
            <person name="Faircloth B.C."/>
            <person name="Fujita M.K."/>
            <person name="Greenwold M.J."/>
            <person name="Hoffmann F.G."/>
            <person name="Howard J.M."/>
            <person name="Iguchi T."/>
            <person name="Janes D.E."/>
            <person name="Khan S.Y."/>
            <person name="Kohno S."/>
            <person name="de Koning A.J."/>
            <person name="Lance S.L."/>
            <person name="McCarthy F.M."/>
            <person name="McCormack J.E."/>
            <person name="Merchant M.E."/>
            <person name="Peterson D.G."/>
            <person name="Pollock D.D."/>
            <person name="Pourmand N."/>
            <person name="Raney B.J."/>
            <person name="Roessler K.A."/>
            <person name="Sanford J.R."/>
            <person name="Sawyer R.H."/>
            <person name="Schmidt C.J."/>
            <person name="Triplett E.W."/>
            <person name="Tuberville T.D."/>
            <person name="Venegas-Anaya M."/>
            <person name="Howard J.T."/>
            <person name="Jarvis E.D."/>
            <person name="Guillette L.J.Jr."/>
            <person name="Glenn T.C."/>
            <person name="Green R.E."/>
            <person name="Ray D.A."/>
        </authorList>
    </citation>
    <scope>NUCLEOTIDE SEQUENCE [LARGE SCALE GENOMIC DNA]</scope>
    <source>
        <strain evidence="2">KSC_2009_1</strain>
    </source>
</reference>
<sequence length="73" mass="8313">MGLSEMQVYYKKVVEDITEEMVGTIWKRMDWHGLLTGGTPEKSDDEDKDDNNNGGRVDKRENDDDDDSDNSDG</sequence>
<feature type="compositionally biased region" description="Acidic residues" evidence="1">
    <location>
        <begin position="63"/>
        <end position="73"/>
    </location>
</feature>
<evidence type="ECO:0000256" key="1">
    <source>
        <dbReference type="SAM" id="MobiDB-lite"/>
    </source>
</evidence>
<dbReference type="AlphaFoldDB" id="A0A151NN65"/>
<gene>
    <name evidence="2" type="ORF">Y1Q_0019541</name>
</gene>